<proteinExistence type="predicted"/>
<protein>
    <submittedName>
        <fullName evidence="3">Uncharacterized protein</fullName>
    </submittedName>
</protein>
<feature type="domain" description="GxGYxYP putative glycoside hydrolase C-terminal" evidence="1">
    <location>
        <begin position="354"/>
        <end position="614"/>
    </location>
</feature>
<feature type="domain" description="GxGYxYP putative glycoside hydrolase second N-terminal" evidence="2">
    <location>
        <begin position="171"/>
        <end position="242"/>
    </location>
</feature>
<evidence type="ECO:0000313" key="3">
    <source>
        <dbReference type="EMBL" id="QDU34618.1"/>
    </source>
</evidence>
<dbReference type="Gene3D" id="3.20.20.490">
    <property type="entry name" value="GxGYxYP glycoside hydrolase, C-terminal domain"/>
    <property type="match status" value="1"/>
</dbReference>
<dbReference type="KEGG" id="pcor:KS4_26890"/>
<dbReference type="EMBL" id="CP036425">
    <property type="protein sequence ID" value="QDU34618.1"/>
    <property type="molecule type" value="Genomic_DNA"/>
</dbReference>
<dbReference type="Proteomes" id="UP000317369">
    <property type="component" value="Chromosome"/>
</dbReference>
<dbReference type="PANTHER" id="PTHR37321">
    <property type="entry name" value="EXPORTED PROTEIN-RELATED"/>
    <property type="match status" value="1"/>
</dbReference>
<dbReference type="Pfam" id="PF14323">
    <property type="entry name" value="GxGYxYP_C"/>
    <property type="match status" value="1"/>
</dbReference>
<reference evidence="3 4" key="1">
    <citation type="submission" date="2019-02" db="EMBL/GenBank/DDBJ databases">
        <title>Deep-cultivation of Planctomycetes and their phenomic and genomic characterization uncovers novel biology.</title>
        <authorList>
            <person name="Wiegand S."/>
            <person name="Jogler M."/>
            <person name="Boedeker C."/>
            <person name="Pinto D."/>
            <person name="Vollmers J."/>
            <person name="Rivas-Marin E."/>
            <person name="Kohn T."/>
            <person name="Peeters S.H."/>
            <person name="Heuer A."/>
            <person name="Rast P."/>
            <person name="Oberbeckmann S."/>
            <person name="Bunk B."/>
            <person name="Jeske O."/>
            <person name="Meyerdierks A."/>
            <person name="Storesund J.E."/>
            <person name="Kallscheuer N."/>
            <person name="Luecker S."/>
            <person name="Lage O.M."/>
            <person name="Pohl T."/>
            <person name="Merkel B.J."/>
            <person name="Hornburger P."/>
            <person name="Mueller R.-W."/>
            <person name="Bruemmer F."/>
            <person name="Labrenz M."/>
            <person name="Spormann A.M."/>
            <person name="Op den Camp H."/>
            <person name="Overmann J."/>
            <person name="Amann R."/>
            <person name="Jetten M.S.M."/>
            <person name="Mascher T."/>
            <person name="Medema M.H."/>
            <person name="Devos D.P."/>
            <person name="Kaster A.-K."/>
            <person name="Ovreas L."/>
            <person name="Rohde M."/>
            <person name="Galperin M.Y."/>
            <person name="Jogler C."/>
        </authorList>
    </citation>
    <scope>NUCLEOTIDE SEQUENCE [LARGE SCALE GENOMIC DNA]</scope>
    <source>
        <strain evidence="3 4">KS4</strain>
    </source>
</reference>
<organism evidence="3 4">
    <name type="scientific">Poriferisphaera corsica</name>
    <dbReference type="NCBI Taxonomy" id="2528020"/>
    <lineage>
        <taxon>Bacteria</taxon>
        <taxon>Pseudomonadati</taxon>
        <taxon>Planctomycetota</taxon>
        <taxon>Phycisphaerae</taxon>
        <taxon>Phycisphaerales</taxon>
        <taxon>Phycisphaeraceae</taxon>
        <taxon>Poriferisphaera</taxon>
    </lineage>
</organism>
<evidence type="ECO:0000313" key="4">
    <source>
        <dbReference type="Proteomes" id="UP000317369"/>
    </source>
</evidence>
<keyword evidence="4" id="KW-1185">Reference proteome</keyword>
<dbReference type="Pfam" id="PF20957">
    <property type="entry name" value="GxGYxYP_N_2nd"/>
    <property type="match status" value="1"/>
</dbReference>
<sequence>MWRAVGTNGLPGADLARPCYVVVGVMLCQKLDKESVKVRVMNRLMCLLVLIAMGLSFGSEVCWADEGLGGEDRVGVYEKLDWLAIPKPARVIRMIRPSTQGEIVVQQTLSGLLALQGRERGASWDGLWIEFGIEVYEEWLQIWAERTGAAIEEGEQSVWDLMRRYHEAGLVKGYVLYSETKTVATAEDAGDLSVNIATGLCGVLNAVAVEAGDESRVKAMGLQRLVDCRDKDMGWLYERYGDWFDRKYLMMLPPDLHTSRAMGITSRAMIGIDTNKGGMHEALKRAESGGMMFGWGLNEESVFVEACSKVGMRVSAANHSLNMPILASGALKIEDVLRVDEVERAEAVVDEAGKHYVAFMMSDGDNLCWMMGGFTSDEKWYGAKNRGAIPFGWGMCSRDLLEASPAVWRQNIERLKENETVVDQNGGGYFYVDRMPRKGVEKLAKRFAKTSAVTGVEHVGLFSQRWDSEAAKRSYEIYAKVNAGLKGIFAVQYSPYAAGQGRVIFVGGEAGVKRGIKEGKERGIVPVLSSLTSIWKLPWENEYEGSPKHVAKTIEAWASKKKKRGWERFTWVSVHAWSDFGGGVAGYEAAVRCAALLGDDVEVVSPRRLVEMLRDAKKRETR</sequence>
<dbReference type="InterPro" id="IPR025832">
    <property type="entry name" value="GxGYxYP_C"/>
</dbReference>
<gene>
    <name evidence="3" type="ORF">KS4_26890</name>
</gene>
<dbReference type="PANTHER" id="PTHR37321:SF1">
    <property type="entry name" value="EXPORTED PROTEIN"/>
    <property type="match status" value="1"/>
</dbReference>
<dbReference type="InterPro" id="IPR038410">
    <property type="entry name" value="GxGYxYP_C_sf"/>
</dbReference>
<accession>A0A517YWL4</accession>
<dbReference type="InterPro" id="IPR048310">
    <property type="entry name" value="GxGYxYP_N_2nd"/>
</dbReference>
<evidence type="ECO:0000259" key="2">
    <source>
        <dbReference type="Pfam" id="PF20957"/>
    </source>
</evidence>
<evidence type="ECO:0000259" key="1">
    <source>
        <dbReference type="Pfam" id="PF14323"/>
    </source>
</evidence>
<dbReference type="AlphaFoldDB" id="A0A517YWL4"/>
<name>A0A517YWL4_9BACT</name>